<dbReference type="Gramene" id="Pp3c4_28170V3.2">
    <property type="protein sequence ID" value="Pp3c4_28170V3.2"/>
    <property type="gene ID" value="Pp3c4_28170"/>
</dbReference>
<dbReference type="PANTHER" id="PTHR32019:SF2">
    <property type="entry name" value="R3H DOMAIN-CONTAINING PROTEIN 4"/>
    <property type="match status" value="1"/>
</dbReference>
<dbReference type="EMBL" id="ABEU02000004">
    <property type="status" value="NOT_ANNOTATED_CDS"/>
    <property type="molecule type" value="Genomic_DNA"/>
</dbReference>
<dbReference type="RefSeq" id="XP_024373628.1">
    <property type="nucleotide sequence ID" value="XM_024517860.2"/>
</dbReference>
<protein>
    <recommendedName>
        <fullName evidence="1">R3H-associated N-terminal domain-containing protein</fullName>
    </recommendedName>
</protein>
<organism evidence="2 3">
    <name type="scientific">Physcomitrium patens</name>
    <name type="common">Spreading-leaved earth moss</name>
    <name type="synonym">Physcomitrella patens</name>
    <dbReference type="NCBI Taxonomy" id="3218"/>
    <lineage>
        <taxon>Eukaryota</taxon>
        <taxon>Viridiplantae</taxon>
        <taxon>Streptophyta</taxon>
        <taxon>Embryophyta</taxon>
        <taxon>Bryophyta</taxon>
        <taxon>Bryophytina</taxon>
        <taxon>Bryopsida</taxon>
        <taxon>Funariidae</taxon>
        <taxon>Funariales</taxon>
        <taxon>Funariaceae</taxon>
        <taxon>Physcomitrium</taxon>
    </lineage>
</organism>
<accession>A0A7I4DLA7</accession>
<dbReference type="EnsemblPlants" id="Pp3c4_28170V3.2">
    <property type="protein sequence ID" value="Pp3c4_28170V3.2"/>
    <property type="gene ID" value="Pp3c4_28170"/>
</dbReference>
<reference evidence="2 3" key="2">
    <citation type="journal article" date="2018" name="Plant J.">
        <title>The Physcomitrella patens chromosome-scale assembly reveals moss genome structure and evolution.</title>
        <authorList>
            <person name="Lang D."/>
            <person name="Ullrich K.K."/>
            <person name="Murat F."/>
            <person name="Fuchs J."/>
            <person name="Jenkins J."/>
            <person name="Haas F.B."/>
            <person name="Piednoel M."/>
            <person name="Gundlach H."/>
            <person name="Van Bel M."/>
            <person name="Meyberg R."/>
            <person name="Vives C."/>
            <person name="Morata J."/>
            <person name="Symeonidi A."/>
            <person name="Hiss M."/>
            <person name="Muchero W."/>
            <person name="Kamisugi Y."/>
            <person name="Saleh O."/>
            <person name="Blanc G."/>
            <person name="Decker E.L."/>
            <person name="van Gessel N."/>
            <person name="Grimwood J."/>
            <person name="Hayes R.D."/>
            <person name="Graham S.W."/>
            <person name="Gunter L.E."/>
            <person name="McDaniel S.F."/>
            <person name="Hoernstein S.N.W."/>
            <person name="Larsson A."/>
            <person name="Li F.W."/>
            <person name="Perroud P.F."/>
            <person name="Phillips J."/>
            <person name="Ranjan P."/>
            <person name="Rokshar D.S."/>
            <person name="Rothfels C.J."/>
            <person name="Schneider L."/>
            <person name="Shu S."/>
            <person name="Stevenson D.W."/>
            <person name="Thummler F."/>
            <person name="Tillich M."/>
            <person name="Villarreal Aguilar J.C."/>
            <person name="Widiez T."/>
            <person name="Wong G.K."/>
            <person name="Wymore A."/>
            <person name="Zhang Y."/>
            <person name="Zimmer A.D."/>
            <person name="Quatrano R.S."/>
            <person name="Mayer K.F.X."/>
            <person name="Goodstein D."/>
            <person name="Casacuberta J.M."/>
            <person name="Vandepoele K."/>
            <person name="Reski R."/>
            <person name="Cuming A.C."/>
            <person name="Tuskan G.A."/>
            <person name="Maumus F."/>
            <person name="Salse J."/>
            <person name="Schmutz J."/>
            <person name="Rensing S.A."/>
        </authorList>
    </citation>
    <scope>NUCLEOTIDE SEQUENCE [LARGE SCALE GENOMIC DNA]</scope>
    <source>
        <strain evidence="2 3">cv. Gransden 2004</strain>
    </source>
</reference>
<dbReference type="Proteomes" id="UP000006727">
    <property type="component" value="Chromosome 4"/>
</dbReference>
<reference evidence="2 3" key="1">
    <citation type="journal article" date="2008" name="Science">
        <title>The Physcomitrella genome reveals evolutionary insights into the conquest of land by plants.</title>
        <authorList>
            <person name="Rensing S."/>
            <person name="Lang D."/>
            <person name="Zimmer A."/>
            <person name="Terry A."/>
            <person name="Salamov A."/>
            <person name="Shapiro H."/>
            <person name="Nishiyama T."/>
            <person name="Perroud P.-F."/>
            <person name="Lindquist E."/>
            <person name="Kamisugi Y."/>
            <person name="Tanahashi T."/>
            <person name="Sakakibara K."/>
            <person name="Fujita T."/>
            <person name="Oishi K."/>
            <person name="Shin-I T."/>
            <person name="Kuroki Y."/>
            <person name="Toyoda A."/>
            <person name="Suzuki Y."/>
            <person name="Hashimoto A."/>
            <person name="Yamaguchi K."/>
            <person name="Sugano A."/>
            <person name="Kohara Y."/>
            <person name="Fujiyama A."/>
            <person name="Anterola A."/>
            <person name="Aoki S."/>
            <person name="Ashton N."/>
            <person name="Barbazuk W.B."/>
            <person name="Barker E."/>
            <person name="Bennetzen J."/>
            <person name="Bezanilla M."/>
            <person name="Blankenship R."/>
            <person name="Cho S.H."/>
            <person name="Dutcher S."/>
            <person name="Estelle M."/>
            <person name="Fawcett J.A."/>
            <person name="Gundlach H."/>
            <person name="Hanada K."/>
            <person name="Heyl A."/>
            <person name="Hicks K.A."/>
            <person name="Hugh J."/>
            <person name="Lohr M."/>
            <person name="Mayer K."/>
            <person name="Melkozernov A."/>
            <person name="Murata T."/>
            <person name="Nelson D."/>
            <person name="Pils B."/>
            <person name="Prigge M."/>
            <person name="Reiss B."/>
            <person name="Renner T."/>
            <person name="Rombauts S."/>
            <person name="Rushton P."/>
            <person name="Sanderfoot A."/>
            <person name="Schween G."/>
            <person name="Shiu S.-H."/>
            <person name="Stueber K."/>
            <person name="Theodoulou F.L."/>
            <person name="Tu H."/>
            <person name="Van de Peer Y."/>
            <person name="Verrier P.J."/>
            <person name="Waters E."/>
            <person name="Wood A."/>
            <person name="Yang L."/>
            <person name="Cove D."/>
            <person name="Cuming A."/>
            <person name="Hasebe M."/>
            <person name="Lucas S."/>
            <person name="Mishler D.B."/>
            <person name="Reski R."/>
            <person name="Grigoriev I."/>
            <person name="Quatrano R.S."/>
            <person name="Boore J.L."/>
        </authorList>
    </citation>
    <scope>NUCLEOTIDE SEQUENCE [LARGE SCALE GENOMIC DNA]</scope>
    <source>
        <strain evidence="2 3">cv. Gransden 2004</strain>
    </source>
</reference>
<dbReference type="Gene3D" id="3.30.1370.50">
    <property type="entry name" value="R3H-like domain"/>
    <property type="match status" value="1"/>
</dbReference>
<dbReference type="InterPro" id="IPR025952">
    <property type="entry name" value="R3H-assoc_dom"/>
</dbReference>
<evidence type="ECO:0000313" key="2">
    <source>
        <dbReference type="EnsemblPlants" id="Pp3c4_28170V3.2"/>
    </source>
</evidence>
<dbReference type="PANTHER" id="PTHR32019">
    <property type="entry name" value="R3H DOMAIN-CONTAINING PROTEIN 4"/>
    <property type="match status" value="1"/>
</dbReference>
<dbReference type="InterPro" id="IPR039629">
    <property type="entry name" value="R3HDM4"/>
</dbReference>
<dbReference type="SUPFAM" id="SSF82708">
    <property type="entry name" value="R3H domain"/>
    <property type="match status" value="1"/>
</dbReference>
<dbReference type="InterPro" id="IPR036867">
    <property type="entry name" value="R3H_dom_sf"/>
</dbReference>
<evidence type="ECO:0000313" key="3">
    <source>
        <dbReference type="Proteomes" id="UP000006727"/>
    </source>
</evidence>
<name>A0A7I4DLA7_PHYPA</name>
<proteinExistence type="predicted"/>
<feature type="domain" description="R3H-associated N-terminal" evidence="1">
    <location>
        <begin position="6"/>
        <end position="120"/>
    </location>
</feature>
<evidence type="ECO:0000259" key="1">
    <source>
        <dbReference type="Pfam" id="PF13902"/>
    </source>
</evidence>
<dbReference type="AlphaFoldDB" id="A0A7I4DLA7"/>
<dbReference type="GO" id="GO:0003676">
    <property type="term" value="F:nucleic acid binding"/>
    <property type="evidence" value="ECO:0007669"/>
    <property type="project" value="InterPro"/>
</dbReference>
<dbReference type="GeneID" id="112281395"/>
<reference evidence="2" key="3">
    <citation type="submission" date="2020-12" db="UniProtKB">
        <authorList>
            <consortium name="EnsemblPlants"/>
        </authorList>
    </citation>
    <scope>IDENTIFICATION</scope>
</reference>
<dbReference type="Pfam" id="PF13902">
    <property type="entry name" value="R3H-assoc"/>
    <property type="match status" value="1"/>
</dbReference>
<sequence length="217" mass="24454">MREMRDTKLGRRRYRRWANDNMLRELAPTLTASEIGNLFAPPPWGDKSVQSPLETVMVSSRDMAIWEPFRNNVDMDLQAKVLHQGVPRKAVGELGMERRQSPAMKAWSGVERNMRAALRRNYASAFLMDLEEKLVPFIEGDDQDLVVSAVSTYDRLLVHGSSQFHGLKSITLQVPVAATGSEMETCILIKKTEKALSNVNLPQFLKKLKEKDIAAAA</sequence>
<gene>
    <name evidence="2" type="primary">LOC112281395</name>
</gene>
<keyword evidence="3" id="KW-1185">Reference proteome</keyword>